<evidence type="ECO:0000256" key="1">
    <source>
        <dbReference type="SAM" id="MobiDB-lite"/>
    </source>
</evidence>
<accession>A0ABY6LJ84</accession>
<evidence type="ECO:0000313" key="2">
    <source>
        <dbReference type="EMBL" id="UYV81228.1"/>
    </source>
</evidence>
<keyword evidence="3" id="KW-1185">Reference proteome</keyword>
<gene>
    <name evidence="2" type="ORF">LAZ67_20000406</name>
</gene>
<feature type="compositionally biased region" description="Low complexity" evidence="1">
    <location>
        <begin position="380"/>
        <end position="395"/>
    </location>
</feature>
<organism evidence="2 3">
    <name type="scientific">Cordylochernes scorpioides</name>
    <dbReference type="NCBI Taxonomy" id="51811"/>
    <lineage>
        <taxon>Eukaryota</taxon>
        <taxon>Metazoa</taxon>
        <taxon>Ecdysozoa</taxon>
        <taxon>Arthropoda</taxon>
        <taxon>Chelicerata</taxon>
        <taxon>Arachnida</taxon>
        <taxon>Pseudoscorpiones</taxon>
        <taxon>Cheliferoidea</taxon>
        <taxon>Chernetidae</taxon>
        <taxon>Cordylochernes</taxon>
    </lineage>
</organism>
<feature type="region of interest" description="Disordered" evidence="1">
    <location>
        <begin position="378"/>
        <end position="412"/>
    </location>
</feature>
<reference evidence="2 3" key="1">
    <citation type="submission" date="2022-01" db="EMBL/GenBank/DDBJ databases">
        <title>A chromosomal length assembly of Cordylochernes scorpioides.</title>
        <authorList>
            <person name="Zeh D."/>
            <person name="Zeh J."/>
        </authorList>
    </citation>
    <scope>NUCLEOTIDE SEQUENCE [LARGE SCALE GENOMIC DNA]</scope>
    <source>
        <strain evidence="2">IN4F17</strain>
        <tissue evidence="2">Whole Body</tissue>
    </source>
</reference>
<name>A0ABY6LJ84_9ARAC</name>
<protein>
    <submittedName>
        <fullName evidence="2">Uncharacterized protein</fullName>
    </submittedName>
</protein>
<dbReference type="EMBL" id="CP092882">
    <property type="protein sequence ID" value="UYV81228.1"/>
    <property type="molecule type" value="Genomic_DNA"/>
</dbReference>
<proteinExistence type="predicted"/>
<dbReference type="Proteomes" id="UP001235939">
    <property type="component" value="Chromosome 20"/>
</dbReference>
<sequence length="441" mass="49833">MMKITLKPFVVPLKDISFCVSTSKEKYIKAFVAFHKRWQNCTLEPNCSAGMEYAMSQNKSPAEPSVQNLFGKIEPEDYSFVTFCARSKYILPRERKEAKPGGVKTSLSFEEQAMTLSELDLMKKIHALQHMDKLYKDYDTSIVNFDAGGWNNLFRPEFCQPVLRQVHDAVLGRDLTKARSAAASFDQCCYIEYYADFSPVQYIKTPGKGAVFQLMKSLARFCSGWRAPRRRRIGPHHREFPPQMIRIFPIAIRDEDVVATLWPYCRVVSLTHEVVTSGGYTRTTGNREAFIFLNEGLKLHQLPVKLVIVSIGESTTAYITYGQMPPLKKWASHLPHGNQWRTPSRHTAGPGVEASLLKAHSLQQLCPSYISRGAKYAHQAGPLTPSSPAASSPGTNIPFHPQETPTPSLLFQRRTPAGCCHDQRPRPLLSQRRLLKKKSKT</sequence>
<evidence type="ECO:0000313" key="3">
    <source>
        <dbReference type="Proteomes" id="UP001235939"/>
    </source>
</evidence>